<evidence type="ECO:0000256" key="1">
    <source>
        <dbReference type="SAM" id="Coils"/>
    </source>
</evidence>
<keyword evidence="1" id="KW-0175">Coiled coil</keyword>
<keyword evidence="4" id="KW-1185">Reference proteome</keyword>
<reference evidence="3 4" key="1">
    <citation type="journal article" date="2021" name="Comput. Struct. Biotechnol. J.">
        <title>De novo genome assembly of the potent medicinal plant Rehmannia glutinosa using nanopore technology.</title>
        <authorList>
            <person name="Ma L."/>
            <person name="Dong C."/>
            <person name="Song C."/>
            <person name="Wang X."/>
            <person name="Zheng X."/>
            <person name="Niu Y."/>
            <person name="Chen S."/>
            <person name="Feng W."/>
        </authorList>
    </citation>
    <scope>NUCLEOTIDE SEQUENCE [LARGE SCALE GENOMIC DNA]</scope>
    <source>
        <strain evidence="3">DH-2019</strain>
    </source>
</reference>
<feature type="region of interest" description="Disordered" evidence="2">
    <location>
        <begin position="23"/>
        <end position="75"/>
    </location>
</feature>
<evidence type="ECO:0000256" key="2">
    <source>
        <dbReference type="SAM" id="MobiDB-lite"/>
    </source>
</evidence>
<evidence type="ECO:0000313" key="4">
    <source>
        <dbReference type="Proteomes" id="UP001318860"/>
    </source>
</evidence>
<evidence type="ECO:0000313" key="3">
    <source>
        <dbReference type="EMBL" id="KAK6158457.1"/>
    </source>
</evidence>
<feature type="coiled-coil region" evidence="1">
    <location>
        <begin position="86"/>
        <end position="141"/>
    </location>
</feature>
<dbReference type="Proteomes" id="UP001318860">
    <property type="component" value="Unassembled WGS sequence"/>
</dbReference>
<sequence length="694" mass="77747">MGGESFEVEEWDADFLDQLVQAEELALSTQRPHHPPPPLPLPPPPRAPPCDVSYSPPRELSQRTHEPYHTGGIPDSIGSFGTGGTHTAKEQENDRLKKELNHVSKQLHGVSKHLHHLEEEVLELRKERDKKEEQLKVLHSRIEAKDADQHTKNAEMECPVSSPTAPGISTACQNANNQLGSLKIRGSENLFRLWNSDEQKQGRVLVAKLFMTCEVDFHLLFGYMNSPQKDFNKELSPWKLQNNSLLQLQISNDTLRLGDLLGALADLCSLKITSILAFGIIPYVLRKEIIFLKLEIFHLEILESKPIFHVVVIVRSSIRILHKVLSDSSKMEKEFGKRENVIVEEHFSENVKSDTNGSGDSENESLCFANVAEMLKHGQILSGLKLSSVKNPGYNGFFNHSIGTSISGVFWVELFETVCLIAIENNEAQIRREALSIMNLILMRQNAYSEREKFAGELVFQSLPQLLRREAGFSVQDQAVHTLYLLCPKVIPMLCSGFEEDGERACSKDIDDKNTSTFHGLNEILIGLAECVACYGSASAAEMKLRRNTITLLAFMGSAGKSGFQILLYHKLSKGTNFLAIILLSIASDLDLQALKSAKKSGIVKEQCLLIREALIFLNRLVSHPDYSVPVLQALTNTRDMASTTVDIANRLTQNSNLLWKDNSSKKHIRESEIMDLARVFKKRVFTFLGDSIS</sequence>
<comment type="caution">
    <text evidence="3">The sequence shown here is derived from an EMBL/GenBank/DDBJ whole genome shotgun (WGS) entry which is preliminary data.</text>
</comment>
<dbReference type="EMBL" id="JABTTQ020000004">
    <property type="protein sequence ID" value="KAK6158457.1"/>
    <property type="molecule type" value="Genomic_DNA"/>
</dbReference>
<feature type="compositionally biased region" description="Pro residues" evidence="2">
    <location>
        <begin position="35"/>
        <end position="48"/>
    </location>
</feature>
<protein>
    <submittedName>
        <fullName evidence="3">Uncharacterized protein</fullName>
    </submittedName>
</protein>
<dbReference type="InterPro" id="IPR044952">
    <property type="entry name" value="SUV2"/>
</dbReference>
<proteinExistence type="predicted"/>
<dbReference type="PANTHER" id="PTHR35761">
    <property type="entry name" value="ATR INTERACTING PROTEIN"/>
    <property type="match status" value="1"/>
</dbReference>
<dbReference type="PANTHER" id="PTHR35761:SF1">
    <property type="entry name" value="PROTEIN SENSITIVE TO UV 2"/>
    <property type="match status" value="1"/>
</dbReference>
<accession>A0ABR0XH27</accession>
<organism evidence="3 4">
    <name type="scientific">Rehmannia glutinosa</name>
    <name type="common">Chinese foxglove</name>
    <dbReference type="NCBI Taxonomy" id="99300"/>
    <lineage>
        <taxon>Eukaryota</taxon>
        <taxon>Viridiplantae</taxon>
        <taxon>Streptophyta</taxon>
        <taxon>Embryophyta</taxon>
        <taxon>Tracheophyta</taxon>
        <taxon>Spermatophyta</taxon>
        <taxon>Magnoliopsida</taxon>
        <taxon>eudicotyledons</taxon>
        <taxon>Gunneridae</taxon>
        <taxon>Pentapetalae</taxon>
        <taxon>asterids</taxon>
        <taxon>lamiids</taxon>
        <taxon>Lamiales</taxon>
        <taxon>Orobanchaceae</taxon>
        <taxon>Rehmannieae</taxon>
        <taxon>Rehmannia</taxon>
    </lineage>
</organism>
<gene>
    <name evidence="3" type="ORF">DH2020_005771</name>
</gene>
<name>A0ABR0XH27_REHGL</name>